<dbReference type="Pfam" id="PF00651">
    <property type="entry name" value="BTB"/>
    <property type="match status" value="1"/>
</dbReference>
<dbReference type="CDD" id="cd18186">
    <property type="entry name" value="BTB_POZ_ZBTB_KLHL-like"/>
    <property type="match status" value="1"/>
</dbReference>
<proteinExistence type="predicted"/>
<dbReference type="AlphaFoldDB" id="A0A0H2S062"/>
<dbReference type="Gene3D" id="3.30.710.10">
    <property type="entry name" value="Potassium Channel Kv1.1, Chain A"/>
    <property type="match status" value="1"/>
</dbReference>
<dbReference type="Proteomes" id="UP000053477">
    <property type="component" value="Unassembled WGS sequence"/>
</dbReference>
<feature type="domain" description="BTB" evidence="2">
    <location>
        <begin position="129"/>
        <end position="197"/>
    </location>
</feature>
<evidence type="ECO:0000313" key="4">
    <source>
        <dbReference type="Proteomes" id="UP000053477"/>
    </source>
</evidence>
<dbReference type="InterPro" id="IPR011333">
    <property type="entry name" value="SKP1/BTB/POZ_sf"/>
</dbReference>
<sequence>MSATLAQQPQQAERKLASSSSVTSNSNSTVPPEADNHKANKSQIARNEPMATLPFPIQDSLALFTPSPRSAAFVQQEKAALRRHYSRTGRYKHASSVPLNVDAVSAEGENKSTRPSDPIPHPEFTIEDGNITFQVGHMTFKLHLSLLMGHSPVFNAMFYFMAESSTEGTDENPVFLPNLNAIDFERFLRVFYPRRFDGLPFNTGVEWHSVFLVADKYKFIECGIRKLAITGLDLSATCVEKIVWGGRYKIKSLLTKGLREACNREQTFTVRELTQLQGDFLAVELVLKKREEKLRASTSSGRKLVTDEEVSMHFAELLKGAV</sequence>
<dbReference type="STRING" id="27342.A0A0H2S062"/>
<accession>A0A0H2S062</accession>
<dbReference type="InParanoid" id="A0A0H2S062"/>
<evidence type="ECO:0000256" key="1">
    <source>
        <dbReference type="SAM" id="MobiDB-lite"/>
    </source>
</evidence>
<dbReference type="EMBL" id="KQ085934">
    <property type="protein sequence ID" value="KLO15128.1"/>
    <property type="molecule type" value="Genomic_DNA"/>
</dbReference>
<organism evidence="3 4">
    <name type="scientific">Schizopora paradoxa</name>
    <dbReference type="NCBI Taxonomy" id="27342"/>
    <lineage>
        <taxon>Eukaryota</taxon>
        <taxon>Fungi</taxon>
        <taxon>Dikarya</taxon>
        <taxon>Basidiomycota</taxon>
        <taxon>Agaricomycotina</taxon>
        <taxon>Agaricomycetes</taxon>
        <taxon>Hymenochaetales</taxon>
        <taxon>Schizoporaceae</taxon>
        <taxon>Schizopora</taxon>
    </lineage>
</organism>
<dbReference type="InterPro" id="IPR000210">
    <property type="entry name" value="BTB/POZ_dom"/>
</dbReference>
<gene>
    <name evidence="3" type="ORF">SCHPADRAFT_938993</name>
</gene>
<feature type="compositionally biased region" description="Low complexity" evidence="1">
    <location>
        <begin position="18"/>
        <end position="30"/>
    </location>
</feature>
<keyword evidence="4" id="KW-1185">Reference proteome</keyword>
<evidence type="ECO:0000259" key="2">
    <source>
        <dbReference type="PROSITE" id="PS50097"/>
    </source>
</evidence>
<dbReference type="SUPFAM" id="SSF54695">
    <property type="entry name" value="POZ domain"/>
    <property type="match status" value="1"/>
</dbReference>
<feature type="region of interest" description="Disordered" evidence="1">
    <location>
        <begin position="1"/>
        <end position="51"/>
    </location>
</feature>
<dbReference type="OrthoDB" id="2367075at2759"/>
<name>A0A0H2S062_9AGAM</name>
<feature type="compositionally biased region" description="Polar residues" evidence="1">
    <location>
        <begin position="1"/>
        <end position="11"/>
    </location>
</feature>
<reference evidence="3 4" key="1">
    <citation type="submission" date="2015-04" db="EMBL/GenBank/DDBJ databases">
        <title>Complete genome sequence of Schizopora paradoxa KUC8140, a cosmopolitan wood degrader in East Asia.</title>
        <authorList>
            <consortium name="DOE Joint Genome Institute"/>
            <person name="Min B."/>
            <person name="Park H."/>
            <person name="Jang Y."/>
            <person name="Kim J.-J."/>
            <person name="Kim K.H."/>
            <person name="Pangilinan J."/>
            <person name="Lipzen A."/>
            <person name="Riley R."/>
            <person name="Grigoriev I.V."/>
            <person name="Spatafora J.W."/>
            <person name="Choi I.-G."/>
        </authorList>
    </citation>
    <scope>NUCLEOTIDE SEQUENCE [LARGE SCALE GENOMIC DNA]</scope>
    <source>
        <strain evidence="3 4">KUC8140</strain>
    </source>
</reference>
<dbReference type="PROSITE" id="PS50097">
    <property type="entry name" value="BTB"/>
    <property type="match status" value="1"/>
</dbReference>
<protein>
    <recommendedName>
        <fullName evidence="2">BTB domain-containing protein</fullName>
    </recommendedName>
</protein>
<evidence type="ECO:0000313" key="3">
    <source>
        <dbReference type="EMBL" id="KLO15128.1"/>
    </source>
</evidence>